<feature type="compositionally biased region" description="Pro residues" evidence="1">
    <location>
        <begin position="312"/>
        <end position="326"/>
    </location>
</feature>
<evidence type="ECO:0000259" key="2">
    <source>
        <dbReference type="Pfam" id="PF26118"/>
    </source>
</evidence>
<feature type="domain" description="DUF8035" evidence="2">
    <location>
        <begin position="565"/>
        <end position="619"/>
    </location>
</feature>
<dbReference type="Pfam" id="PF26118">
    <property type="entry name" value="DUF8035"/>
    <property type="match status" value="1"/>
</dbReference>
<dbReference type="AlphaFoldDB" id="A0A1V8STF7"/>
<name>A0A1V8STF7_9PEZI</name>
<feature type="region of interest" description="Disordered" evidence="1">
    <location>
        <begin position="635"/>
        <end position="657"/>
    </location>
</feature>
<feature type="region of interest" description="Disordered" evidence="1">
    <location>
        <begin position="350"/>
        <end position="485"/>
    </location>
</feature>
<sequence length="683" mass="80004">MSRRYDDRDGDYYPRPRKERNYDDELDIDIDIREQRRAPRADTVLDRPRERERGPRQPDFLREDYGKTSQAGALVIREDRSEVRDRDRDRDRRVPYPQSDRGGDRDEEIIYRDQVRSRAGSRPPARVERVEKDIDIDINIRHDHDDDARSGVGRRPPPAKGDVGGRSEYRERETEEIRFRRGGGDRAPPPPRSVVRETEEIDIRERRREDVRGPARGRDHEDEIDIRIRERDRSEPPPPRPRSRSRGVLVGRKEEEWIVRRPRSPSPAPPREVEKETIIIRRKERSPSPVPPPVREVEKERIIIRRRERSPSPVPVPREPTPPPLIEPIIRPPIIQEVITHHRHIDHGIERWRSPSPDLPPPAPPSPPREDNLEIELHRSGTRNGKHFDEDVVIDINERSRGNARQPVARRRSLSSSEHHTHRSRSDSRHRGGLRPRDGVNDEAGYYNRRARSRGYPGEARNGATRDWGLVDIPPGTEKVRMDGIGGGRQEISWQQYNGDRRSKFVTGDSVYEDPEWGRGGRRSPSDRGLPPAAPAPPRERQTTEEIRITERRITEGTHKGRTKDKMWTEITKDLVIKEAIDERGYSYEETDEFFYVIEYLRYEDVLRLVELTEDIRRERRERIRELQWEREEAERKSAPMRAIMPPPLPSIGGRGGDYEEVIKEREVYVDRSGPAWGRGGRR</sequence>
<feature type="compositionally biased region" description="Basic and acidic residues" evidence="1">
    <location>
        <begin position="368"/>
        <end position="379"/>
    </location>
</feature>
<feature type="compositionally biased region" description="Basic and acidic residues" evidence="1">
    <location>
        <begin position="424"/>
        <end position="440"/>
    </location>
</feature>
<organism evidence="3 4">
    <name type="scientific">Cryoendolithus antarcticus</name>
    <dbReference type="NCBI Taxonomy" id="1507870"/>
    <lineage>
        <taxon>Eukaryota</taxon>
        <taxon>Fungi</taxon>
        <taxon>Dikarya</taxon>
        <taxon>Ascomycota</taxon>
        <taxon>Pezizomycotina</taxon>
        <taxon>Dothideomycetes</taxon>
        <taxon>Dothideomycetidae</taxon>
        <taxon>Cladosporiales</taxon>
        <taxon>Cladosporiaceae</taxon>
        <taxon>Cryoendolithus</taxon>
    </lineage>
</organism>
<reference evidence="4" key="1">
    <citation type="submission" date="2017-03" db="EMBL/GenBank/DDBJ databases">
        <title>Genomes of endolithic fungi from Antarctica.</title>
        <authorList>
            <person name="Coleine C."/>
            <person name="Masonjones S."/>
            <person name="Stajich J.E."/>
        </authorList>
    </citation>
    <scope>NUCLEOTIDE SEQUENCE [LARGE SCALE GENOMIC DNA]</scope>
    <source>
        <strain evidence="4">CCFEE 5527</strain>
    </source>
</reference>
<feature type="compositionally biased region" description="Basic and acidic residues" evidence="1">
    <location>
        <begin position="101"/>
        <end position="116"/>
    </location>
</feature>
<feature type="region of interest" description="Disordered" evidence="1">
    <location>
        <begin position="505"/>
        <end position="561"/>
    </location>
</feature>
<feature type="compositionally biased region" description="Basic and acidic residues" evidence="1">
    <location>
        <begin position="271"/>
        <end position="281"/>
    </location>
</feature>
<feature type="compositionally biased region" description="Pro residues" evidence="1">
    <location>
        <begin position="357"/>
        <end position="367"/>
    </location>
</feature>
<evidence type="ECO:0000256" key="1">
    <source>
        <dbReference type="SAM" id="MobiDB-lite"/>
    </source>
</evidence>
<feature type="compositionally biased region" description="Basic and acidic residues" evidence="1">
    <location>
        <begin position="194"/>
        <end position="235"/>
    </location>
</feature>
<feature type="compositionally biased region" description="Basic and acidic residues" evidence="1">
    <location>
        <begin position="1"/>
        <end position="23"/>
    </location>
</feature>
<evidence type="ECO:0000313" key="4">
    <source>
        <dbReference type="Proteomes" id="UP000192596"/>
    </source>
</evidence>
<comment type="caution">
    <text evidence="3">The sequence shown here is derived from an EMBL/GenBank/DDBJ whole genome shotgun (WGS) entry which is preliminary data.</text>
</comment>
<feature type="compositionally biased region" description="Basic and acidic residues" evidence="1">
    <location>
        <begin position="125"/>
        <end position="149"/>
    </location>
</feature>
<accession>A0A1V8STF7</accession>
<feature type="compositionally biased region" description="Basic and acidic residues" evidence="1">
    <location>
        <begin position="538"/>
        <end position="561"/>
    </location>
</feature>
<dbReference type="OrthoDB" id="5410752at2759"/>
<feature type="compositionally biased region" description="Basic and acidic residues" evidence="1">
    <location>
        <begin position="76"/>
        <end position="94"/>
    </location>
</feature>
<gene>
    <name evidence="3" type="ORF">B0A48_11855</name>
</gene>
<feature type="region of interest" description="Disordered" evidence="1">
    <location>
        <begin position="1"/>
        <end position="329"/>
    </location>
</feature>
<dbReference type="STRING" id="1507870.A0A1V8STF7"/>
<evidence type="ECO:0000313" key="3">
    <source>
        <dbReference type="EMBL" id="OQO02301.1"/>
    </source>
</evidence>
<dbReference type="InterPro" id="IPR058348">
    <property type="entry name" value="DUF8035"/>
</dbReference>
<dbReference type="EMBL" id="NAJO01000028">
    <property type="protein sequence ID" value="OQO02301.1"/>
    <property type="molecule type" value="Genomic_DNA"/>
</dbReference>
<feature type="compositionally biased region" description="Basic and acidic residues" evidence="1">
    <location>
        <begin position="386"/>
        <end position="401"/>
    </location>
</feature>
<protein>
    <recommendedName>
        <fullName evidence="2">DUF8035 domain-containing protein</fullName>
    </recommendedName>
</protein>
<feature type="compositionally biased region" description="Basic and acidic residues" evidence="1">
    <location>
        <begin position="295"/>
        <end position="305"/>
    </location>
</feature>
<dbReference type="InParanoid" id="A0A1V8STF7"/>
<keyword evidence="4" id="KW-1185">Reference proteome</keyword>
<proteinExistence type="predicted"/>
<feature type="compositionally biased region" description="Basic and acidic residues" evidence="1">
    <location>
        <begin position="163"/>
        <end position="184"/>
    </location>
</feature>
<feature type="compositionally biased region" description="Basic and acidic residues" evidence="1">
    <location>
        <begin position="30"/>
        <end position="66"/>
    </location>
</feature>
<dbReference type="Proteomes" id="UP000192596">
    <property type="component" value="Unassembled WGS sequence"/>
</dbReference>